<dbReference type="EMBL" id="QFXE01000001">
    <property type="protein sequence ID" value="RDH88567.1"/>
    <property type="molecule type" value="Genomic_DNA"/>
</dbReference>
<keyword evidence="1" id="KW-0175">Coiled coil</keyword>
<reference evidence="2 3" key="1">
    <citation type="journal article" date="2018" name="ISME J.">
        <title>Endosymbiont genomes yield clues of tubeworm success.</title>
        <authorList>
            <person name="Li Y."/>
            <person name="Liles M.R."/>
            <person name="Halanych K.M."/>
        </authorList>
    </citation>
    <scope>NUCLEOTIDE SEQUENCE [LARGE SCALE GENOMIC DNA]</scope>
    <source>
        <strain evidence="2">A1462</strain>
    </source>
</reference>
<keyword evidence="3" id="KW-1185">Reference proteome</keyword>
<accession>A0A370DTK2</accession>
<protein>
    <submittedName>
        <fullName evidence="2">ATPase</fullName>
    </submittedName>
</protein>
<sequence length="107" mass="12629">MDENLQRLLDAEMQAEQLHQQANEERERIIHDALQEVRVQETRFETRIPELHASFLDKANSRSDQTIAELKRRFDEHHTQLREYAETREDDALDAAFQLLTDPAADD</sequence>
<dbReference type="Gene3D" id="1.20.5.2950">
    <property type="match status" value="1"/>
</dbReference>
<gene>
    <name evidence="2" type="ORF">DIZ78_01145</name>
</gene>
<comment type="caution">
    <text evidence="2">The sequence shown here is derived from an EMBL/GenBank/DDBJ whole genome shotgun (WGS) entry which is preliminary data.</text>
</comment>
<proteinExistence type="predicted"/>
<organism evidence="2 3">
    <name type="scientific">endosymbiont of Escarpia spicata</name>
    <dbReference type="NCBI Taxonomy" id="2200908"/>
    <lineage>
        <taxon>Bacteria</taxon>
        <taxon>Pseudomonadati</taxon>
        <taxon>Pseudomonadota</taxon>
        <taxon>Gammaproteobacteria</taxon>
        <taxon>sulfur-oxidizing symbionts</taxon>
    </lineage>
</organism>
<name>A0A370DTK2_9GAMM</name>
<dbReference type="AlphaFoldDB" id="A0A370DTK2"/>
<evidence type="ECO:0000313" key="2">
    <source>
        <dbReference type="EMBL" id="RDH88567.1"/>
    </source>
</evidence>
<feature type="coiled-coil region" evidence="1">
    <location>
        <begin position="1"/>
        <end position="28"/>
    </location>
</feature>
<evidence type="ECO:0000256" key="1">
    <source>
        <dbReference type="SAM" id="Coils"/>
    </source>
</evidence>
<dbReference type="Proteomes" id="UP000254771">
    <property type="component" value="Unassembled WGS sequence"/>
</dbReference>
<evidence type="ECO:0000313" key="3">
    <source>
        <dbReference type="Proteomes" id="UP000254771"/>
    </source>
</evidence>